<dbReference type="SUPFAM" id="SSF109854">
    <property type="entry name" value="DinB/YfiT-like putative metalloenzymes"/>
    <property type="match status" value="1"/>
</dbReference>
<accession>A0ABU2JN35</accession>
<dbReference type="RefSeq" id="WP_311666419.1">
    <property type="nucleotide sequence ID" value="NZ_JAVREO010000004.1"/>
</dbReference>
<gene>
    <name evidence="1" type="ORF">RM844_08845</name>
</gene>
<dbReference type="InterPro" id="IPR034660">
    <property type="entry name" value="DinB/YfiT-like"/>
</dbReference>
<dbReference type="Proteomes" id="UP001183410">
    <property type="component" value="Unassembled WGS sequence"/>
</dbReference>
<dbReference type="Gene3D" id="1.20.120.450">
    <property type="entry name" value="dinb family like domain"/>
    <property type="match status" value="1"/>
</dbReference>
<sequence>MSGEPAREIAHPRDLLLGHLEGCRTALWDKLAGLSEAEFHTSRVPSAWTPAQLVFHLAMMERRWLVWGFRAEQVAEPWADRAPAGGWRVPDGITVAELRRRFWEQAERSRVAIGDAGLTERSAVGGRFDGVTEAAPTLGWVLCHVVQEYARHLGHLDIARELADGSVGK</sequence>
<organism evidence="1 2">
    <name type="scientific">Streptomyces chisholmiae</name>
    <dbReference type="NCBI Taxonomy" id="3075540"/>
    <lineage>
        <taxon>Bacteria</taxon>
        <taxon>Bacillati</taxon>
        <taxon>Actinomycetota</taxon>
        <taxon>Actinomycetes</taxon>
        <taxon>Kitasatosporales</taxon>
        <taxon>Streptomycetaceae</taxon>
        <taxon>Streptomyces</taxon>
    </lineage>
</organism>
<name>A0ABU2JN35_9ACTN</name>
<keyword evidence="2" id="KW-1185">Reference proteome</keyword>
<comment type="caution">
    <text evidence="1">The sequence shown here is derived from an EMBL/GenBank/DDBJ whole genome shotgun (WGS) entry which is preliminary data.</text>
</comment>
<dbReference type="InterPro" id="IPR007061">
    <property type="entry name" value="MST-like"/>
</dbReference>
<proteinExistence type="predicted"/>
<dbReference type="EMBL" id="JAVREO010000004">
    <property type="protein sequence ID" value="MDT0266402.1"/>
    <property type="molecule type" value="Genomic_DNA"/>
</dbReference>
<protein>
    <submittedName>
        <fullName evidence="1">DUF664 domain-containing protein</fullName>
    </submittedName>
</protein>
<evidence type="ECO:0000313" key="2">
    <source>
        <dbReference type="Proteomes" id="UP001183410"/>
    </source>
</evidence>
<dbReference type="Pfam" id="PF04978">
    <property type="entry name" value="MST"/>
    <property type="match status" value="1"/>
</dbReference>
<evidence type="ECO:0000313" key="1">
    <source>
        <dbReference type="EMBL" id="MDT0266402.1"/>
    </source>
</evidence>
<reference evidence="2" key="1">
    <citation type="submission" date="2023-07" db="EMBL/GenBank/DDBJ databases">
        <title>30 novel species of actinomycetes from the DSMZ collection.</title>
        <authorList>
            <person name="Nouioui I."/>
        </authorList>
    </citation>
    <scope>NUCLEOTIDE SEQUENCE [LARGE SCALE GENOMIC DNA]</scope>
    <source>
        <strain evidence="2">DSM 44915</strain>
    </source>
</reference>